<dbReference type="InterPro" id="IPR045182">
    <property type="entry name" value="JINGUBANG-like"/>
</dbReference>
<dbReference type="Proteomes" id="UP001153620">
    <property type="component" value="Chromosome 1"/>
</dbReference>
<dbReference type="Gene3D" id="2.130.10.10">
    <property type="entry name" value="YVTN repeat-like/Quinoprotein amine dehydrogenase"/>
    <property type="match status" value="2"/>
</dbReference>
<name>A0A9N9RIG6_9DIPT</name>
<dbReference type="OrthoDB" id="6262491at2759"/>
<gene>
    <name evidence="1" type="ORF">CHIRRI_LOCUS1624</name>
</gene>
<dbReference type="EMBL" id="OU895877">
    <property type="protein sequence ID" value="CAG9798642.1"/>
    <property type="molecule type" value="Genomic_DNA"/>
</dbReference>
<reference evidence="1" key="2">
    <citation type="submission" date="2022-10" db="EMBL/GenBank/DDBJ databases">
        <authorList>
            <consortium name="ENA_rothamsted_submissions"/>
            <consortium name="culmorum"/>
            <person name="King R."/>
        </authorList>
    </citation>
    <scope>NUCLEOTIDE SEQUENCE</scope>
</reference>
<dbReference type="SUPFAM" id="SSF50978">
    <property type="entry name" value="WD40 repeat-like"/>
    <property type="match status" value="1"/>
</dbReference>
<reference evidence="1" key="1">
    <citation type="submission" date="2022-01" db="EMBL/GenBank/DDBJ databases">
        <authorList>
            <person name="King R."/>
        </authorList>
    </citation>
    <scope>NUCLEOTIDE SEQUENCE</scope>
</reference>
<dbReference type="SMART" id="SM00320">
    <property type="entry name" value="WD40"/>
    <property type="match status" value="4"/>
</dbReference>
<dbReference type="AlphaFoldDB" id="A0A9N9RIG6"/>
<accession>A0A9N9RIG6</accession>
<evidence type="ECO:0000313" key="2">
    <source>
        <dbReference type="Proteomes" id="UP001153620"/>
    </source>
</evidence>
<dbReference type="InterPro" id="IPR015943">
    <property type="entry name" value="WD40/YVTN_repeat-like_dom_sf"/>
</dbReference>
<protein>
    <submittedName>
        <fullName evidence="1">Uncharacterized protein</fullName>
    </submittedName>
</protein>
<sequence>MSVDKTTNDAKHFGDVTSMCYYNEHLFSAGSDAKIKIWNKDLTFVNEINIHEAHIYCIITDKTGRLYSSSCDGTIKSIEQPLTSSRFTVVLQHENEIEALFADDDLTFYCGDDKGGITIFKDGKFQFMMNIVEHVKGLFVEKGFVYTLALMDLSIHEIRSQKYIMKGSVPGKFPVTLFGEKIDGRSKYIAIATRDGLGIAIICNKTFKIIETKEHAHDMIINYMKGFGDILFSCDYAGKVVKYEMMDGKLIEIASVSTGSGCANCIEVVDDKIVYVGSNDGTVKRINFN</sequence>
<dbReference type="Pfam" id="PF00400">
    <property type="entry name" value="WD40"/>
    <property type="match status" value="2"/>
</dbReference>
<dbReference type="InterPro" id="IPR001680">
    <property type="entry name" value="WD40_rpt"/>
</dbReference>
<dbReference type="PANTHER" id="PTHR22844">
    <property type="entry name" value="F-BOX AND WD40 DOMAIN PROTEIN"/>
    <property type="match status" value="1"/>
</dbReference>
<dbReference type="PANTHER" id="PTHR22844:SF387">
    <property type="entry name" value="F3I6.5 PROTEIN"/>
    <property type="match status" value="1"/>
</dbReference>
<organism evidence="1 2">
    <name type="scientific">Chironomus riparius</name>
    <dbReference type="NCBI Taxonomy" id="315576"/>
    <lineage>
        <taxon>Eukaryota</taxon>
        <taxon>Metazoa</taxon>
        <taxon>Ecdysozoa</taxon>
        <taxon>Arthropoda</taxon>
        <taxon>Hexapoda</taxon>
        <taxon>Insecta</taxon>
        <taxon>Pterygota</taxon>
        <taxon>Neoptera</taxon>
        <taxon>Endopterygota</taxon>
        <taxon>Diptera</taxon>
        <taxon>Nematocera</taxon>
        <taxon>Chironomoidea</taxon>
        <taxon>Chironomidae</taxon>
        <taxon>Chironominae</taxon>
        <taxon>Chironomus</taxon>
    </lineage>
</organism>
<dbReference type="InterPro" id="IPR036322">
    <property type="entry name" value="WD40_repeat_dom_sf"/>
</dbReference>
<keyword evidence="2" id="KW-1185">Reference proteome</keyword>
<evidence type="ECO:0000313" key="1">
    <source>
        <dbReference type="EMBL" id="CAG9798642.1"/>
    </source>
</evidence>
<proteinExistence type="predicted"/>